<evidence type="ECO:0000256" key="2">
    <source>
        <dbReference type="ARBA" id="ARBA00005557"/>
    </source>
</evidence>
<evidence type="ECO:0000256" key="6">
    <source>
        <dbReference type="ARBA" id="ARBA00035180"/>
    </source>
</evidence>
<dbReference type="AlphaFoldDB" id="A0AA39GHT4"/>
<keyword evidence="3" id="KW-0689">Ribosomal protein</keyword>
<comment type="subcellular location">
    <subcellularLocation>
        <location evidence="1">Mitochondrion</location>
    </subcellularLocation>
</comment>
<gene>
    <name evidence="7" type="ORF">NLU13_3856</name>
</gene>
<evidence type="ECO:0000256" key="4">
    <source>
        <dbReference type="ARBA" id="ARBA00023128"/>
    </source>
</evidence>
<comment type="similarity">
    <text evidence="2">Belongs to the mitochondrion-specific ribosomal protein mL53 family.</text>
</comment>
<evidence type="ECO:0000256" key="3">
    <source>
        <dbReference type="ARBA" id="ARBA00022980"/>
    </source>
</evidence>
<dbReference type="EMBL" id="JAPDFR010000003">
    <property type="protein sequence ID" value="KAK0387610.1"/>
    <property type="molecule type" value="Genomic_DNA"/>
</dbReference>
<evidence type="ECO:0000313" key="7">
    <source>
        <dbReference type="EMBL" id="KAK0387610.1"/>
    </source>
</evidence>
<evidence type="ECO:0000313" key="8">
    <source>
        <dbReference type="Proteomes" id="UP001175261"/>
    </source>
</evidence>
<reference evidence="7" key="1">
    <citation type="submission" date="2022-10" db="EMBL/GenBank/DDBJ databases">
        <title>Determination and structural analysis of whole genome sequence of Sarocladium strictum F4-1.</title>
        <authorList>
            <person name="Hu L."/>
            <person name="Jiang Y."/>
        </authorList>
    </citation>
    <scope>NUCLEOTIDE SEQUENCE</scope>
    <source>
        <strain evidence="7">F4-1</strain>
    </source>
</reference>
<comment type="caution">
    <text evidence="7">The sequence shown here is derived from an EMBL/GenBank/DDBJ whole genome shotgun (WGS) entry which is preliminary data.</text>
</comment>
<dbReference type="GO" id="GO:0003735">
    <property type="term" value="F:structural constituent of ribosome"/>
    <property type="evidence" value="ECO:0007669"/>
    <property type="project" value="TreeGrafter"/>
</dbReference>
<keyword evidence="5" id="KW-0687">Ribonucleoprotein</keyword>
<dbReference type="FunFam" id="3.40.30.10:FF:000260">
    <property type="entry name" value="Mitochondrial ribosomal protein L44"/>
    <property type="match status" value="1"/>
</dbReference>
<dbReference type="Proteomes" id="UP001175261">
    <property type="component" value="Unassembled WGS sequence"/>
</dbReference>
<dbReference type="PANTHER" id="PTHR28236:SF1">
    <property type="entry name" value="LARGE RIBOSOMAL SUBUNIT PROTEIN ML53"/>
    <property type="match status" value="1"/>
</dbReference>
<protein>
    <recommendedName>
        <fullName evidence="6">Large ribosomal subunit protein mL53</fullName>
    </recommendedName>
</protein>
<dbReference type="Gene3D" id="3.40.30.10">
    <property type="entry name" value="Glutaredoxin"/>
    <property type="match status" value="1"/>
</dbReference>
<keyword evidence="8" id="KW-1185">Reference proteome</keyword>
<evidence type="ECO:0000256" key="5">
    <source>
        <dbReference type="ARBA" id="ARBA00023274"/>
    </source>
</evidence>
<dbReference type="InterPro" id="IPR042776">
    <property type="entry name" value="Ribosomal_mL53_fung"/>
</dbReference>
<organism evidence="7 8">
    <name type="scientific">Sarocladium strictum</name>
    <name type="common">Black bundle disease fungus</name>
    <name type="synonym">Acremonium strictum</name>
    <dbReference type="NCBI Taxonomy" id="5046"/>
    <lineage>
        <taxon>Eukaryota</taxon>
        <taxon>Fungi</taxon>
        <taxon>Dikarya</taxon>
        <taxon>Ascomycota</taxon>
        <taxon>Pezizomycotina</taxon>
        <taxon>Sordariomycetes</taxon>
        <taxon>Hypocreomycetidae</taxon>
        <taxon>Hypocreales</taxon>
        <taxon>Sarocladiaceae</taxon>
        <taxon>Sarocladium</taxon>
    </lineage>
</organism>
<keyword evidence="4" id="KW-0496">Mitochondrion</keyword>
<proteinExistence type="inferred from homology"/>
<dbReference type="GO" id="GO:0005762">
    <property type="term" value="C:mitochondrial large ribosomal subunit"/>
    <property type="evidence" value="ECO:0007669"/>
    <property type="project" value="TreeGrafter"/>
</dbReference>
<sequence>MITKFMTEVTARFNPFSQCAKPARLFLTYLPPNVRSQGMIVTTALLPRTSKEPSSVSVKFKDGKEMKFDCNKITIKGLVEEMDRHSRQLQKAADLTD</sequence>
<evidence type="ECO:0000256" key="1">
    <source>
        <dbReference type="ARBA" id="ARBA00004173"/>
    </source>
</evidence>
<dbReference type="PANTHER" id="PTHR28236">
    <property type="entry name" value="54S RIBOSOMAL PROTEIN L44, MITOCHONDRIAL"/>
    <property type="match status" value="1"/>
</dbReference>
<name>A0AA39GHT4_SARSR</name>
<dbReference type="InterPro" id="IPR019716">
    <property type="entry name" value="Ribosomal_mL53"/>
</dbReference>
<dbReference type="Pfam" id="PF10780">
    <property type="entry name" value="MRP_L53"/>
    <property type="match status" value="1"/>
</dbReference>
<accession>A0AA39GHT4</accession>